<dbReference type="NCBIfam" id="NF041548">
    <property type="entry name" value="PssE"/>
    <property type="match status" value="1"/>
</dbReference>
<dbReference type="PANTHER" id="PTHR12867">
    <property type="entry name" value="GLYCOSYL TRANSFERASE-RELATED"/>
    <property type="match status" value="1"/>
</dbReference>
<dbReference type="STRING" id="980561.A1359_11675"/>
<dbReference type="InterPro" id="IPR039042">
    <property type="entry name" value="Alg13-like"/>
</dbReference>
<accession>A0A177N6Z2</accession>
<dbReference type="RefSeq" id="WP_066983951.1">
    <property type="nucleotide sequence ID" value="NZ_LUUI01000116.1"/>
</dbReference>
<dbReference type="AlphaFoldDB" id="A0A177N6Z2"/>
<sequence>MKLFVTVGTTAFDELVKFVDQEPFFDDFDVTIQYGPGQYIPKNRNNFAFIKNIEEEYLAADFVISHGGAGTIYRLLELSVPLCAVANLERIDDHQLDICHNLSNRNFIFSVKKISDIPDRIRLFSNGNITFEKFQKESFFCAKEISDYFLK</sequence>
<evidence type="ECO:0000256" key="5">
    <source>
        <dbReference type="ARBA" id="ARBA00022824"/>
    </source>
</evidence>
<organism evidence="7 8">
    <name type="scientific">Methylomonas lenta</name>
    <dbReference type="NCBI Taxonomy" id="980561"/>
    <lineage>
        <taxon>Bacteria</taxon>
        <taxon>Pseudomonadati</taxon>
        <taxon>Pseudomonadota</taxon>
        <taxon>Gammaproteobacteria</taxon>
        <taxon>Methylococcales</taxon>
        <taxon>Methylococcaceae</taxon>
        <taxon>Methylomonas</taxon>
    </lineage>
</organism>
<dbReference type="GO" id="GO:0016758">
    <property type="term" value="F:hexosyltransferase activity"/>
    <property type="evidence" value="ECO:0007669"/>
    <property type="project" value="InterPro"/>
</dbReference>
<evidence type="ECO:0000256" key="3">
    <source>
        <dbReference type="ARBA" id="ARBA00022676"/>
    </source>
</evidence>
<dbReference type="SUPFAM" id="SSF53756">
    <property type="entry name" value="UDP-Glycosyltransferase/glycogen phosphorylase"/>
    <property type="match status" value="1"/>
</dbReference>
<dbReference type="InterPro" id="IPR048097">
    <property type="entry name" value="Cps14G-like"/>
</dbReference>
<protein>
    <recommendedName>
        <fullName evidence="6">Glycosyl transferase family 28 C-terminal domain-containing protein</fullName>
    </recommendedName>
</protein>
<keyword evidence="8" id="KW-1185">Reference proteome</keyword>
<evidence type="ECO:0000256" key="2">
    <source>
        <dbReference type="ARBA" id="ARBA00006962"/>
    </source>
</evidence>
<keyword evidence="3" id="KW-0328">Glycosyltransferase</keyword>
<evidence type="ECO:0000259" key="6">
    <source>
        <dbReference type="Pfam" id="PF04101"/>
    </source>
</evidence>
<comment type="similarity">
    <text evidence="2">Belongs to the glycosyltransferase 28 family.</text>
</comment>
<evidence type="ECO:0000313" key="7">
    <source>
        <dbReference type="EMBL" id="OAI13767.1"/>
    </source>
</evidence>
<keyword evidence="4" id="KW-0808">Transferase</keyword>
<dbReference type="EMBL" id="LUUI01000116">
    <property type="protein sequence ID" value="OAI13767.1"/>
    <property type="molecule type" value="Genomic_DNA"/>
</dbReference>
<dbReference type="OrthoDB" id="7186565at2"/>
<evidence type="ECO:0000256" key="1">
    <source>
        <dbReference type="ARBA" id="ARBA00004240"/>
    </source>
</evidence>
<name>A0A177N6Z2_9GAMM</name>
<dbReference type="GO" id="GO:0006488">
    <property type="term" value="P:dolichol-linked oligosaccharide biosynthetic process"/>
    <property type="evidence" value="ECO:0007669"/>
    <property type="project" value="InterPro"/>
</dbReference>
<dbReference type="Pfam" id="PF04101">
    <property type="entry name" value="Glyco_tran_28_C"/>
    <property type="match status" value="1"/>
</dbReference>
<dbReference type="InterPro" id="IPR007235">
    <property type="entry name" value="Glyco_trans_28_C"/>
</dbReference>
<comment type="subcellular location">
    <subcellularLocation>
        <location evidence="1">Endoplasmic reticulum</location>
    </subcellularLocation>
</comment>
<feature type="domain" description="Glycosyl transferase family 28 C-terminal" evidence="6">
    <location>
        <begin position="3"/>
        <end position="96"/>
    </location>
</feature>
<gene>
    <name evidence="7" type="ORF">A1359_11675</name>
</gene>
<proteinExistence type="inferred from homology"/>
<dbReference type="Proteomes" id="UP000078476">
    <property type="component" value="Unassembled WGS sequence"/>
</dbReference>
<comment type="caution">
    <text evidence="7">The sequence shown here is derived from an EMBL/GenBank/DDBJ whole genome shotgun (WGS) entry which is preliminary data.</text>
</comment>
<reference evidence="7 8" key="1">
    <citation type="submission" date="2016-03" db="EMBL/GenBank/DDBJ databases">
        <authorList>
            <person name="Ploux O."/>
        </authorList>
    </citation>
    <scope>NUCLEOTIDE SEQUENCE [LARGE SCALE GENOMIC DNA]</scope>
    <source>
        <strain evidence="7 8">R-45370</strain>
    </source>
</reference>
<keyword evidence="5" id="KW-0256">Endoplasmic reticulum</keyword>
<dbReference type="PANTHER" id="PTHR12867:SF6">
    <property type="entry name" value="N-ACETYLGLUCOSAMINYLDIPHOSPHODOLICHOL N-ACETYLGLUCOSAMINYLTRANSFERASE"/>
    <property type="match status" value="1"/>
</dbReference>
<evidence type="ECO:0000256" key="4">
    <source>
        <dbReference type="ARBA" id="ARBA00022679"/>
    </source>
</evidence>
<dbReference type="Gene3D" id="3.40.50.2000">
    <property type="entry name" value="Glycogen Phosphorylase B"/>
    <property type="match status" value="1"/>
</dbReference>
<evidence type="ECO:0000313" key="8">
    <source>
        <dbReference type="Proteomes" id="UP000078476"/>
    </source>
</evidence>